<gene>
    <name evidence="2" type="ORF">GCM10023225_35480</name>
</gene>
<accession>A0ABP8VJ06</accession>
<protein>
    <recommendedName>
        <fullName evidence="1">Arabinofuranosyltransferase AftA C-terminal domain-containing protein</fullName>
    </recommendedName>
</protein>
<dbReference type="Pfam" id="PF12249">
    <property type="entry name" value="AftA_C"/>
    <property type="match status" value="1"/>
</dbReference>
<dbReference type="EMBL" id="BAABIL010000821">
    <property type="protein sequence ID" value="GAA4664532.1"/>
    <property type="molecule type" value="Genomic_DNA"/>
</dbReference>
<evidence type="ECO:0000313" key="3">
    <source>
        <dbReference type="Proteomes" id="UP001501195"/>
    </source>
</evidence>
<evidence type="ECO:0000259" key="1">
    <source>
        <dbReference type="Pfam" id="PF12249"/>
    </source>
</evidence>
<evidence type="ECO:0000313" key="2">
    <source>
        <dbReference type="EMBL" id="GAA4664532.1"/>
    </source>
</evidence>
<dbReference type="Proteomes" id="UP001501195">
    <property type="component" value="Unassembled WGS sequence"/>
</dbReference>
<comment type="caution">
    <text evidence="2">The sequence shown here is derived from an EMBL/GenBank/DDBJ whole genome shotgun (WGS) entry which is preliminary data.</text>
</comment>
<organism evidence="2 3">
    <name type="scientific">Kineococcus glutinatus</name>
    <dbReference type="NCBI Taxonomy" id="1070872"/>
    <lineage>
        <taxon>Bacteria</taxon>
        <taxon>Bacillati</taxon>
        <taxon>Actinomycetota</taxon>
        <taxon>Actinomycetes</taxon>
        <taxon>Kineosporiales</taxon>
        <taxon>Kineosporiaceae</taxon>
        <taxon>Kineococcus</taxon>
    </lineage>
</organism>
<feature type="domain" description="Arabinofuranosyltransferase AftA C-terminal" evidence="1">
    <location>
        <begin position="21"/>
        <end position="193"/>
    </location>
</feature>
<reference evidence="3" key="1">
    <citation type="journal article" date="2019" name="Int. J. Syst. Evol. Microbiol.">
        <title>The Global Catalogue of Microorganisms (GCM) 10K type strain sequencing project: providing services to taxonomists for standard genome sequencing and annotation.</title>
        <authorList>
            <consortium name="The Broad Institute Genomics Platform"/>
            <consortium name="The Broad Institute Genome Sequencing Center for Infectious Disease"/>
            <person name="Wu L."/>
            <person name="Ma J."/>
        </authorList>
    </citation>
    <scope>NUCLEOTIDE SEQUENCE [LARGE SCALE GENOMIC DNA]</scope>
    <source>
        <strain evidence="3">JCM 18126</strain>
    </source>
</reference>
<dbReference type="InterPro" id="IPR020959">
    <property type="entry name" value="ArabinofuranosylTrfase_AftA_C"/>
</dbReference>
<keyword evidence="3" id="KW-1185">Reference proteome</keyword>
<sequence length="194" mass="20951">MAAVALLAGAATVDGSLQAAPTALARGLEHAWGDYGADGRTATGERDPEAGGAWTPDLLAAITELSGEQAEDLVVLSSLYELATFAPYHGFQQMTAHYANPLADFDARREQVEDWARASDGADLVRRLDTSPFRAPDVFVLHRAGDRLEIGMTTDIFPAEPNVGWETVSFDRALFDEALFDLRDVGPFTVVARR</sequence>
<name>A0ABP8VJ06_9ACTN</name>
<proteinExistence type="predicted"/>